<protein>
    <submittedName>
        <fullName evidence="2">Uncharacterized protein</fullName>
    </submittedName>
</protein>
<dbReference type="AlphaFoldDB" id="A0A7I7XC59"/>
<dbReference type="Proteomes" id="UP000466517">
    <property type="component" value="Chromosome"/>
</dbReference>
<feature type="region of interest" description="Disordered" evidence="1">
    <location>
        <begin position="47"/>
        <end position="71"/>
    </location>
</feature>
<name>A0A7I7XC59_9MYCO</name>
<proteinExistence type="predicted"/>
<accession>A0A7I7XC59</accession>
<evidence type="ECO:0000256" key="1">
    <source>
        <dbReference type="SAM" id="MobiDB-lite"/>
    </source>
</evidence>
<evidence type="ECO:0000313" key="2">
    <source>
        <dbReference type="EMBL" id="BBZ26487.1"/>
    </source>
</evidence>
<dbReference type="KEGG" id="mmag:MMAD_07820"/>
<reference evidence="2 3" key="1">
    <citation type="journal article" date="2019" name="Emerg. Microbes Infect.">
        <title>Comprehensive subspecies identification of 175 nontuberculous mycobacteria species based on 7547 genomic profiles.</title>
        <authorList>
            <person name="Matsumoto Y."/>
            <person name="Kinjo T."/>
            <person name="Motooka D."/>
            <person name="Nabeya D."/>
            <person name="Jung N."/>
            <person name="Uechi K."/>
            <person name="Horii T."/>
            <person name="Iida T."/>
            <person name="Fujita J."/>
            <person name="Nakamura S."/>
        </authorList>
    </citation>
    <scope>NUCLEOTIDE SEQUENCE [LARGE SCALE GENOMIC DNA]</scope>
    <source>
        <strain evidence="2 3">JCM 13574</strain>
    </source>
</reference>
<sequence>MYTRTTGLAAAGVGDADVGVEVELAVVLELDELELLLLLELMDWKPTNRKTTPRKSSTMTMARSGNPEESR</sequence>
<feature type="compositionally biased region" description="Polar residues" evidence="1">
    <location>
        <begin position="54"/>
        <end position="63"/>
    </location>
</feature>
<keyword evidence="3" id="KW-1185">Reference proteome</keyword>
<evidence type="ECO:0000313" key="3">
    <source>
        <dbReference type="Proteomes" id="UP000466517"/>
    </source>
</evidence>
<gene>
    <name evidence="2" type="ORF">MMAD_07820</name>
</gene>
<organism evidence="2 3">
    <name type="scientific">Mycolicibacterium madagascariense</name>
    <dbReference type="NCBI Taxonomy" id="212765"/>
    <lineage>
        <taxon>Bacteria</taxon>
        <taxon>Bacillati</taxon>
        <taxon>Actinomycetota</taxon>
        <taxon>Actinomycetes</taxon>
        <taxon>Mycobacteriales</taxon>
        <taxon>Mycobacteriaceae</taxon>
        <taxon>Mycolicibacterium</taxon>
    </lineage>
</organism>
<dbReference type="EMBL" id="AP022610">
    <property type="protein sequence ID" value="BBZ26487.1"/>
    <property type="molecule type" value="Genomic_DNA"/>
</dbReference>